<dbReference type="Proteomes" id="UP000321058">
    <property type="component" value="Unassembled WGS sequence"/>
</dbReference>
<comment type="caution">
    <text evidence="2">The sequence shown here is derived from an EMBL/GenBank/DDBJ whole genome shotgun (WGS) entry which is preliminary data.</text>
</comment>
<sequence length="120" mass="13326">MPSPTYKLFAQAIRQRKQIVCLYGGHRRELCPIILGHRKGGGEAALTFQFAGESSSKLPHGGQWRCLLLSGASNVELRDGPWRTGSSHEQPQSCVDIVDLDVNPKSPYEPRRSSKPTRRA</sequence>
<evidence type="ECO:0000313" key="2">
    <source>
        <dbReference type="EMBL" id="GEP54328.1"/>
    </source>
</evidence>
<accession>A0A512N5U1</accession>
<dbReference type="AlphaFoldDB" id="A0A512N5U1"/>
<protein>
    <submittedName>
        <fullName evidence="2">Uncharacterized protein</fullName>
    </submittedName>
</protein>
<feature type="region of interest" description="Disordered" evidence="1">
    <location>
        <begin position="101"/>
        <end position="120"/>
    </location>
</feature>
<evidence type="ECO:0000313" key="3">
    <source>
        <dbReference type="Proteomes" id="UP000321058"/>
    </source>
</evidence>
<evidence type="ECO:0000256" key="1">
    <source>
        <dbReference type="SAM" id="MobiDB-lite"/>
    </source>
</evidence>
<organism evidence="2 3">
    <name type="scientific">Reyranella soli</name>
    <dbReference type="NCBI Taxonomy" id="1230389"/>
    <lineage>
        <taxon>Bacteria</taxon>
        <taxon>Pseudomonadati</taxon>
        <taxon>Pseudomonadota</taxon>
        <taxon>Alphaproteobacteria</taxon>
        <taxon>Hyphomicrobiales</taxon>
        <taxon>Reyranellaceae</taxon>
        <taxon>Reyranella</taxon>
    </lineage>
</organism>
<name>A0A512N5U1_9HYPH</name>
<gene>
    <name evidence="2" type="ORF">RSO01_14940</name>
</gene>
<dbReference type="EMBL" id="BKAJ01000030">
    <property type="protein sequence ID" value="GEP54328.1"/>
    <property type="molecule type" value="Genomic_DNA"/>
</dbReference>
<dbReference type="RefSeq" id="WP_147147773.1">
    <property type="nucleotide sequence ID" value="NZ_BKAJ01000030.1"/>
</dbReference>
<keyword evidence="3" id="KW-1185">Reference proteome</keyword>
<dbReference type="OrthoDB" id="7268773at2"/>
<proteinExistence type="predicted"/>
<reference evidence="2 3" key="1">
    <citation type="submission" date="2019-07" db="EMBL/GenBank/DDBJ databases">
        <title>Whole genome shotgun sequence of Reyranella soli NBRC 108950.</title>
        <authorList>
            <person name="Hosoyama A."/>
            <person name="Uohara A."/>
            <person name="Ohji S."/>
            <person name="Ichikawa N."/>
        </authorList>
    </citation>
    <scope>NUCLEOTIDE SEQUENCE [LARGE SCALE GENOMIC DNA]</scope>
    <source>
        <strain evidence="2 3">NBRC 108950</strain>
    </source>
</reference>